<dbReference type="SUPFAM" id="SSF53927">
    <property type="entry name" value="Cytidine deaminase-like"/>
    <property type="match status" value="1"/>
</dbReference>
<evidence type="ECO:0000256" key="11">
    <source>
        <dbReference type="ARBA" id="ARBA00023268"/>
    </source>
</evidence>
<dbReference type="InterPro" id="IPR004794">
    <property type="entry name" value="Eubact_RibD"/>
</dbReference>
<evidence type="ECO:0000256" key="8">
    <source>
        <dbReference type="ARBA" id="ARBA00022833"/>
    </source>
</evidence>
<comment type="caution">
    <text evidence="16">The sequence shown here is derived from an EMBL/GenBank/DDBJ whole genome shotgun (WGS) entry which is preliminary data.</text>
</comment>
<dbReference type="InterPro" id="IPR002125">
    <property type="entry name" value="CMP_dCMP_dom"/>
</dbReference>
<comment type="catalytic activity">
    <reaction evidence="12 14">
        <text>5-amino-6-(5-phospho-D-ribitylamino)uracil + NADP(+) = 5-amino-6-(5-phospho-D-ribosylamino)uracil + NADPH + H(+)</text>
        <dbReference type="Rhea" id="RHEA:17845"/>
        <dbReference type="ChEBI" id="CHEBI:15378"/>
        <dbReference type="ChEBI" id="CHEBI:57783"/>
        <dbReference type="ChEBI" id="CHEBI:58349"/>
        <dbReference type="ChEBI" id="CHEBI:58421"/>
        <dbReference type="ChEBI" id="CHEBI:58453"/>
        <dbReference type="EC" id="1.1.1.193"/>
    </reaction>
</comment>
<dbReference type="CDD" id="cd01284">
    <property type="entry name" value="Riboflavin_deaminase-reductase"/>
    <property type="match status" value="1"/>
</dbReference>
<sequence length="354" mass="37467">MQADRRIAGMRVALELAKRGVRGANPLVGAVIIDSSGSILATGYHRGAGTPHAEADALTRLGPIPADAAREATMLVTLEPCNHVGRTGPCAQAIIDAGIGKVVYAAKDEGSEAAGGAARLRAAGVNVEQGLLETDALDLNHRWFLARAGKRPFTTLHLAQTLDGRIAAADGTSQWITSPDSLRHAHQIRSRVDAIVVGTGTVLADDPRLNARDEHGRPFDRQPRRIVMGEREIPAGAALAADANWEQIRSHDPRMVLGRLHEAGISHVLIEGGSSIITAFLAEDLVDEIYLYQAPIFLGAGRQSIGDLGVGTLGDARAFRLDPIDGESVQILGTDTLTHLEPIPVRLPGRSTAS</sequence>
<dbReference type="InterPro" id="IPR016192">
    <property type="entry name" value="APOBEC/CMP_deaminase_Zn-bd"/>
</dbReference>
<dbReference type="EMBL" id="JAGIOF010000001">
    <property type="protein sequence ID" value="MBP2386538.1"/>
    <property type="molecule type" value="Genomic_DNA"/>
</dbReference>
<keyword evidence="9 14" id="KW-0521">NADP</keyword>
<dbReference type="InterPro" id="IPR002734">
    <property type="entry name" value="RibDG_C"/>
</dbReference>
<dbReference type="SUPFAM" id="SSF53597">
    <property type="entry name" value="Dihydrofolate reductase-like"/>
    <property type="match status" value="1"/>
</dbReference>
<feature type="domain" description="CMP/dCMP-type deaminase" evidence="15">
    <location>
        <begin position="4"/>
        <end position="128"/>
    </location>
</feature>
<keyword evidence="14 16" id="KW-0378">Hydrolase</keyword>
<keyword evidence="6 14" id="KW-0686">Riboflavin biosynthesis</keyword>
<dbReference type="Pfam" id="PF01872">
    <property type="entry name" value="RibD_C"/>
    <property type="match status" value="1"/>
</dbReference>
<evidence type="ECO:0000256" key="4">
    <source>
        <dbReference type="ARBA" id="ARBA00005259"/>
    </source>
</evidence>
<comment type="cofactor">
    <cofactor evidence="14">
        <name>Zn(2+)</name>
        <dbReference type="ChEBI" id="CHEBI:29105"/>
    </cofactor>
    <text evidence="14">Binds 1 zinc ion.</text>
</comment>
<evidence type="ECO:0000256" key="1">
    <source>
        <dbReference type="ARBA" id="ARBA00002151"/>
    </source>
</evidence>
<protein>
    <recommendedName>
        <fullName evidence="14">Riboflavin biosynthesis protein RibD</fullName>
    </recommendedName>
    <domain>
        <recommendedName>
            <fullName evidence="14">Diaminohydroxyphosphoribosylaminopyrimidine deaminase</fullName>
            <shortName evidence="14">DRAP deaminase</shortName>
            <ecNumber evidence="14">3.5.4.26</ecNumber>
        </recommendedName>
        <alternativeName>
            <fullName evidence="14">Riboflavin-specific deaminase</fullName>
        </alternativeName>
    </domain>
    <domain>
        <recommendedName>
            <fullName evidence="14">5-amino-6-(5-phosphoribosylamino)uracil reductase</fullName>
            <ecNumber evidence="14">1.1.1.193</ecNumber>
        </recommendedName>
        <alternativeName>
            <fullName evidence="14">HTP reductase</fullName>
        </alternativeName>
    </domain>
</protein>
<dbReference type="GO" id="GO:0008835">
    <property type="term" value="F:diaminohydroxyphosphoribosylaminopyrimidine deaminase activity"/>
    <property type="evidence" value="ECO:0007669"/>
    <property type="project" value="UniProtKB-EC"/>
</dbReference>
<dbReference type="PANTHER" id="PTHR38011">
    <property type="entry name" value="DIHYDROFOLATE REDUCTASE FAMILY PROTEIN (AFU_ORTHOLOGUE AFUA_8G06820)"/>
    <property type="match status" value="1"/>
</dbReference>
<evidence type="ECO:0000256" key="2">
    <source>
        <dbReference type="ARBA" id="ARBA00004882"/>
    </source>
</evidence>
<dbReference type="NCBIfam" id="TIGR00326">
    <property type="entry name" value="eubact_ribD"/>
    <property type="match status" value="1"/>
</dbReference>
<evidence type="ECO:0000256" key="13">
    <source>
        <dbReference type="ARBA" id="ARBA00049886"/>
    </source>
</evidence>
<accession>A0ABS4XDR7</accession>
<evidence type="ECO:0000313" key="16">
    <source>
        <dbReference type="EMBL" id="MBP2386538.1"/>
    </source>
</evidence>
<dbReference type="EC" id="3.5.4.26" evidence="14"/>
<evidence type="ECO:0000256" key="14">
    <source>
        <dbReference type="PIRNR" id="PIRNR006769"/>
    </source>
</evidence>
<reference evidence="16 17" key="1">
    <citation type="submission" date="2021-03" db="EMBL/GenBank/DDBJ databases">
        <title>Sequencing the genomes of 1000 actinobacteria strains.</title>
        <authorList>
            <person name="Klenk H.-P."/>
        </authorList>
    </citation>
    <scope>NUCLEOTIDE SEQUENCE [LARGE SCALE GENOMIC DNA]</scope>
    <source>
        <strain evidence="16 17">DSM 15797</strain>
    </source>
</reference>
<keyword evidence="10 14" id="KW-0560">Oxidoreductase</keyword>
<dbReference type="InterPro" id="IPR016193">
    <property type="entry name" value="Cytidine_deaminase-like"/>
</dbReference>
<evidence type="ECO:0000256" key="5">
    <source>
        <dbReference type="ARBA" id="ARBA00007417"/>
    </source>
</evidence>
<dbReference type="PANTHER" id="PTHR38011:SF7">
    <property type="entry name" value="2,5-DIAMINO-6-RIBOSYLAMINO-4(3H)-PYRIMIDINONE 5'-PHOSPHATE REDUCTASE"/>
    <property type="match status" value="1"/>
</dbReference>
<dbReference type="InterPro" id="IPR024072">
    <property type="entry name" value="DHFR-like_dom_sf"/>
</dbReference>
<dbReference type="GO" id="GO:0008703">
    <property type="term" value="F:5-amino-6-(5-phosphoribosylamino)uracil reductase activity"/>
    <property type="evidence" value="ECO:0007669"/>
    <property type="project" value="UniProtKB-EC"/>
</dbReference>
<dbReference type="Pfam" id="PF00383">
    <property type="entry name" value="dCMP_cyt_deam_1"/>
    <property type="match status" value="1"/>
</dbReference>
<evidence type="ECO:0000259" key="15">
    <source>
        <dbReference type="PROSITE" id="PS51747"/>
    </source>
</evidence>
<evidence type="ECO:0000256" key="7">
    <source>
        <dbReference type="ARBA" id="ARBA00022723"/>
    </source>
</evidence>
<keyword evidence="11" id="KW-0511">Multifunctional enzyme</keyword>
<evidence type="ECO:0000256" key="12">
    <source>
        <dbReference type="ARBA" id="ARBA00049861"/>
    </source>
</evidence>
<dbReference type="RefSeq" id="WP_209997437.1">
    <property type="nucleotide sequence ID" value="NZ_BAAAJY010000002.1"/>
</dbReference>
<dbReference type="InterPro" id="IPR050765">
    <property type="entry name" value="Riboflavin_Biosynth_HTPR"/>
</dbReference>
<dbReference type="Gene3D" id="3.40.430.10">
    <property type="entry name" value="Dihydrofolate Reductase, subunit A"/>
    <property type="match status" value="1"/>
</dbReference>
<dbReference type="Proteomes" id="UP001296993">
    <property type="component" value="Unassembled WGS sequence"/>
</dbReference>
<dbReference type="EC" id="1.1.1.193" evidence="14"/>
<proteinExistence type="inferred from homology"/>
<comment type="catalytic activity">
    <reaction evidence="13 14">
        <text>2,5-diamino-6-hydroxy-4-(5-phosphoribosylamino)-pyrimidine + H2O + H(+) = 5-amino-6-(5-phospho-D-ribosylamino)uracil + NH4(+)</text>
        <dbReference type="Rhea" id="RHEA:21868"/>
        <dbReference type="ChEBI" id="CHEBI:15377"/>
        <dbReference type="ChEBI" id="CHEBI:15378"/>
        <dbReference type="ChEBI" id="CHEBI:28938"/>
        <dbReference type="ChEBI" id="CHEBI:58453"/>
        <dbReference type="ChEBI" id="CHEBI:58614"/>
        <dbReference type="EC" id="3.5.4.26"/>
    </reaction>
</comment>
<evidence type="ECO:0000256" key="6">
    <source>
        <dbReference type="ARBA" id="ARBA00022619"/>
    </source>
</evidence>
<comment type="pathway">
    <text evidence="2 14">Cofactor biosynthesis; riboflavin biosynthesis; 5-amino-6-(D-ribitylamino)uracil from GTP: step 2/4.</text>
</comment>
<evidence type="ECO:0000256" key="9">
    <source>
        <dbReference type="ARBA" id="ARBA00022857"/>
    </source>
</evidence>
<name>A0ABS4XDR7_9MICC</name>
<keyword evidence="17" id="KW-1185">Reference proteome</keyword>
<organism evidence="16 17">
    <name type="scientific">Paeniglutamicibacter kerguelensis</name>
    <dbReference type="NCBI Taxonomy" id="254788"/>
    <lineage>
        <taxon>Bacteria</taxon>
        <taxon>Bacillati</taxon>
        <taxon>Actinomycetota</taxon>
        <taxon>Actinomycetes</taxon>
        <taxon>Micrococcales</taxon>
        <taxon>Micrococcaceae</taxon>
        <taxon>Paeniglutamicibacter</taxon>
    </lineage>
</organism>
<comment type="similarity">
    <text evidence="4 14">In the N-terminal section; belongs to the cytidine and deoxycytidylate deaminase family.</text>
</comment>
<keyword evidence="7 14" id="KW-0479">Metal-binding</keyword>
<evidence type="ECO:0000256" key="10">
    <source>
        <dbReference type="ARBA" id="ARBA00023002"/>
    </source>
</evidence>
<dbReference type="PROSITE" id="PS51747">
    <property type="entry name" value="CYT_DCMP_DEAMINASES_2"/>
    <property type="match status" value="1"/>
</dbReference>
<comment type="similarity">
    <text evidence="5 14">In the C-terminal section; belongs to the HTP reductase family.</text>
</comment>
<dbReference type="PROSITE" id="PS00903">
    <property type="entry name" value="CYT_DCMP_DEAMINASES_1"/>
    <property type="match status" value="1"/>
</dbReference>
<comment type="function">
    <text evidence="1 14">Converts 2,5-diamino-6-(ribosylamino)-4(3h)-pyrimidinone 5'-phosphate into 5-amino-6-(ribosylamino)-2,4(1h,3h)-pyrimidinedione 5'-phosphate.</text>
</comment>
<gene>
    <name evidence="16" type="ORF">JOF47_002049</name>
</gene>
<dbReference type="Gene3D" id="3.40.140.10">
    <property type="entry name" value="Cytidine Deaminase, domain 2"/>
    <property type="match status" value="1"/>
</dbReference>
<comment type="pathway">
    <text evidence="3 14">Cofactor biosynthesis; riboflavin biosynthesis; 5-amino-6-(D-ribitylamino)uracil from GTP: step 3/4.</text>
</comment>
<evidence type="ECO:0000313" key="17">
    <source>
        <dbReference type="Proteomes" id="UP001296993"/>
    </source>
</evidence>
<dbReference type="PIRSF" id="PIRSF006769">
    <property type="entry name" value="RibD"/>
    <property type="match status" value="1"/>
</dbReference>
<evidence type="ECO:0000256" key="3">
    <source>
        <dbReference type="ARBA" id="ARBA00004910"/>
    </source>
</evidence>
<keyword evidence="8 14" id="KW-0862">Zinc</keyword>